<reference evidence="3 4" key="1">
    <citation type="submission" date="2018-05" db="EMBL/GenBank/DDBJ databases">
        <authorList>
            <person name="Goeker M."/>
            <person name="Huntemann M."/>
            <person name="Clum A."/>
            <person name="Pillay M."/>
            <person name="Palaniappan K."/>
            <person name="Varghese N."/>
            <person name="Mikhailova N."/>
            <person name="Stamatis D."/>
            <person name="Reddy T."/>
            <person name="Daum C."/>
            <person name="Shapiro N."/>
            <person name="Ivanova N."/>
            <person name="Kyrpides N."/>
            <person name="Woyke T."/>
        </authorList>
    </citation>
    <scope>NUCLEOTIDE SEQUENCE [LARGE SCALE GENOMIC DNA]</scope>
    <source>
        <strain evidence="3 4">DSM 26524</strain>
    </source>
</reference>
<dbReference type="RefSeq" id="WP_109625051.1">
    <property type="nucleotide sequence ID" value="NZ_JANKBI010000005.1"/>
</dbReference>
<evidence type="ECO:0000313" key="3">
    <source>
        <dbReference type="EMBL" id="PWJ78117.1"/>
    </source>
</evidence>
<feature type="transmembrane region" description="Helical" evidence="1">
    <location>
        <begin position="6"/>
        <end position="28"/>
    </location>
</feature>
<keyword evidence="4" id="KW-1185">Reference proteome</keyword>
<keyword evidence="1" id="KW-0812">Transmembrane</keyword>
<dbReference type="InterPro" id="IPR032834">
    <property type="entry name" value="NatK-like_C"/>
</dbReference>
<dbReference type="SUPFAM" id="SSF55874">
    <property type="entry name" value="ATPase domain of HSP90 chaperone/DNA topoisomerase II/histidine kinase"/>
    <property type="match status" value="1"/>
</dbReference>
<dbReference type="Proteomes" id="UP000245412">
    <property type="component" value="Unassembled WGS sequence"/>
</dbReference>
<dbReference type="PANTHER" id="PTHR40448:SF1">
    <property type="entry name" value="TWO-COMPONENT SENSOR HISTIDINE KINASE"/>
    <property type="match status" value="1"/>
</dbReference>
<dbReference type="AlphaFoldDB" id="A0AB73T8J0"/>
<feature type="transmembrane region" description="Helical" evidence="1">
    <location>
        <begin position="40"/>
        <end position="59"/>
    </location>
</feature>
<feature type="transmembrane region" description="Helical" evidence="1">
    <location>
        <begin position="122"/>
        <end position="147"/>
    </location>
</feature>
<keyword evidence="3" id="KW-0418">Kinase</keyword>
<feature type="domain" description="Sensor histidine kinase NatK-like C-terminal" evidence="2">
    <location>
        <begin position="332"/>
        <end position="429"/>
    </location>
</feature>
<dbReference type="GO" id="GO:0042802">
    <property type="term" value="F:identical protein binding"/>
    <property type="evidence" value="ECO:0007669"/>
    <property type="project" value="TreeGrafter"/>
</dbReference>
<feature type="transmembrane region" description="Helical" evidence="1">
    <location>
        <begin position="191"/>
        <end position="216"/>
    </location>
</feature>
<dbReference type="EMBL" id="QGGY01000002">
    <property type="protein sequence ID" value="PWJ78117.1"/>
    <property type="molecule type" value="Genomic_DNA"/>
</dbReference>
<dbReference type="CDD" id="cd16935">
    <property type="entry name" value="HATPase_AgrC-ComD-like"/>
    <property type="match status" value="1"/>
</dbReference>
<organism evidence="3 4">
    <name type="scientific">Murimonas intestini</name>
    <dbReference type="NCBI Taxonomy" id="1337051"/>
    <lineage>
        <taxon>Bacteria</taxon>
        <taxon>Bacillati</taxon>
        <taxon>Bacillota</taxon>
        <taxon>Clostridia</taxon>
        <taxon>Lachnospirales</taxon>
        <taxon>Lachnospiraceae</taxon>
        <taxon>Murimonas</taxon>
    </lineage>
</organism>
<dbReference type="PANTHER" id="PTHR40448">
    <property type="entry name" value="TWO-COMPONENT SENSOR HISTIDINE KINASE"/>
    <property type="match status" value="1"/>
</dbReference>
<dbReference type="InterPro" id="IPR036890">
    <property type="entry name" value="HATPase_C_sf"/>
</dbReference>
<gene>
    <name evidence="3" type="ORF">C7383_102253</name>
</gene>
<name>A0AB73T8J0_9FIRM</name>
<keyword evidence="1" id="KW-1133">Transmembrane helix</keyword>
<evidence type="ECO:0000313" key="4">
    <source>
        <dbReference type="Proteomes" id="UP000245412"/>
    </source>
</evidence>
<feature type="transmembrane region" description="Helical" evidence="1">
    <location>
        <begin position="89"/>
        <end position="110"/>
    </location>
</feature>
<dbReference type="Pfam" id="PF14501">
    <property type="entry name" value="HATPase_c_5"/>
    <property type="match status" value="1"/>
</dbReference>
<keyword evidence="3" id="KW-0808">Transferase</keyword>
<proteinExistence type="predicted"/>
<accession>A0AB73T8J0</accession>
<dbReference type="Gene3D" id="3.30.565.10">
    <property type="entry name" value="Histidine kinase-like ATPase, C-terminal domain"/>
    <property type="match status" value="1"/>
</dbReference>
<dbReference type="GO" id="GO:0016301">
    <property type="term" value="F:kinase activity"/>
    <property type="evidence" value="ECO:0007669"/>
    <property type="project" value="UniProtKB-KW"/>
</dbReference>
<keyword evidence="1" id="KW-0472">Membrane</keyword>
<feature type="transmembrane region" description="Helical" evidence="1">
    <location>
        <begin position="65"/>
        <end position="82"/>
    </location>
</feature>
<evidence type="ECO:0000259" key="2">
    <source>
        <dbReference type="Pfam" id="PF14501"/>
    </source>
</evidence>
<feature type="transmembrane region" description="Helical" evidence="1">
    <location>
        <begin position="159"/>
        <end position="179"/>
    </location>
</feature>
<protein>
    <submittedName>
        <fullName evidence="3">Sensor histidine kinase YesM</fullName>
    </submittedName>
</protein>
<evidence type="ECO:0000256" key="1">
    <source>
        <dbReference type="SAM" id="Phobius"/>
    </source>
</evidence>
<comment type="caution">
    <text evidence="3">The sequence shown here is derived from an EMBL/GenBank/DDBJ whole genome shotgun (WGS) entry which is preliminary data.</text>
</comment>
<sequence length="444" mass="50856">MGILEILNLILGLVFEPIALVYSAYYFMSNVERRVYLPKKYYVAGFAVFIIAVTAGSLFFRDDRISAVTGIVLISVLGYFFFQRSLVGVAYDIVFIIGVFLCQTAVIMAAEVVILENGLGSVLFFADVSLVIKIVTVVLLTRLFVYAVNRVKFASLPKLLLFSILILPVFSIIFLLSMWESSVLYFQMKGFGLYVLNAILLIIVNLYFIYLFGYVFKARNLERDLKVYREKNEIQFRYYEELEKKYQESRKMIHDMKNHLQAVEELYGSGETERGSKYVKGMYHLLNSYGEKYYSDNKMLNIILNDKFTQAERDGVRTKAMMGEADLSFMSDLDITTIFANLLDNALYASRQVKNSDITIKMDTFNEFIVVSIQNSAVQPHEIECSQKRNREGHMGLGLVNVRQTLEKYHGTLQTEQNGGEFQVNITIPINDVHQRMQSEAGRG</sequence>